<accession>A0A9W6MAP9</accession>
<evidence type="ECO:0000313" key="2">
    <source>
        <dbReference type="Proteomes" id="UP001143474"/>
    </source>
</evidence>
<proteinExistence type="predicted"/>
<evidence type="ECO:0000313" key="1">
    <source>
        <dbReference type="EMBL" id="GLK07286.1"/>
    </source>
</evidence>
<gene>
    <name evidence="1" type="ORF">GCM10017600_06910</name>
</gene>
<keyword evidence="2" id="KW-1185">Reference proteome</keyword>
<sequence>MSSHVHHGTASLTIAIRQADGSMVSRRWLTCEHCAEHLAAQLGPPFDEVLATADARQTLQEIAGTMPGYIQTDLRGEP</sequence>
<dbReference type="EMBL" id="BSEV01000001">
    <property type="protein sequence ID" value="GLK07286.1"/>
    <property type="molecule type" value="Genomic_DNA"/>
</dbReference>
<dbReference type="AlphaFoldDB" id="A0A9W6MAP9"/>
<dbReference type="Proteomes" id="UP001143474">
    <property type="component" value="Unassembled WGS sequence"/>
</dbReference>
<name>A0A9W6MAP9_9ACTN</name>
<dbReference type="RefSeq" id="WP_271215839.1">
    <property type="nucleotide sequence ID" value="NZ_BAAAVD010000006.1"/>
</dbReference>
<reference evidence="1" key="2">
    <citation type="submission" date="2023-01" db="EMBL/GenBank/DDBJ databases">
        <authorList>
            <person name="Sun Q."/>
            <person name="Evtushenko L."/>
        </authorList>
    </citation>
    <scope>NUCLEOTIDE SEQUENCE</scope>
    <source>
        <strain evidence="1">VKM Ac-2007</strain>
    </source>
</reference>
<organism evidence="1 2">
    <name type="scientific">Streptosporangium carneum</name>
    <dbReference type="NCBI Taxonomy" id="47481"/>
    <lineage>
        <taxon>Bacteria</taxon>
        <taxon>Bacillati</taxon>
        <taxon>Actinomycetota</taxon>
        <taxon>Actinomycetes</taxon>
        <taxon>Streptosporangiales</taxon>
        <taxon>Streptosporangiaceae</taxon>
        <taxon>Streptosporangium</taxon>
    </lineage>
</organism>
<comment type="caution">
    <text evidence="1">The sequence shown here is derived from an EMBL/GenBank/DDBJ whole genome shotgun (WGS) entry which is preliminary data.</text>
</comment>
<reference evidence="1" key="1">
    <citation type="journal article" date="2014" name="Int. J. Syst. Evol. Microbiol.">
        <title>Complete genome sequence of Corynebacterium casei LMG S-19264T (=DSM 44701T), isolated from a smear-ripened cheese.</title>
        <authorList>
            <consortium name="US DOE Joint Genome Institute (JGI-PGF)"/>
            <person name="Walter F."/>
            <person name="Albersmeier A."/>
            <person name="Kalinowski J."/>
            <person name="Ruckert C."/>
        </authorList>
    </citation>
    <scope>NUCLEOTIDE SEQUENCE</scope>
    <source>
        <strain evidence="1">VKM Ac-2007</strain>
    </source>
</reference>
<protein>
    <submittedName>
        <fullName evidence="1">Uncharacterized protein</fullName>
    </submittedName>
</protein>